<evidence type="ECO:0000256" key="1">
    <source>
        <dbReference type="ARBA" id="ARBA00004141"/>
    </source>
</evidence>
<feature type="transmembrane region" description="Helical" evidence="6">
    <location>
        <begin position="259"/>
        <end position="282"/>
    </location>
</feature>
<sequence length="484" mass="52996">MLDDSFSDNTDLLPTKLDARTWKFSHYFSIWIGSVHNVPSYVTIGGFFALGLSIWQVFFIIMISSIILAGMMTLNGHAGGKYGIPFSILLRTSFGRKGAIIPGVLRGIIAAIMWFGLQTYAGSLAVTILIAEFWEPYPTLGADWSFLGLSLANLISLLLFWMINVFFIFAGVDALGKLTKLLSPLVFVVFGGMSIWAINLAGGIIPILNFSEKGVEGNSILIILSCISAILATWVAQILSVSDVTRYSRTNKGQSCGQIVGLLITYLLFAVASITIIIGSEIAFGVPIWNVLEVINRFDSKFAIILSLLTICLTTLSVNIVGNIIPAGYQLASLSPKRLNFKSGAFIGTIIGLLIMPWKLMESPTSIFTFLNMIGGMLSPVIGVMLADYFIIKKREINLQELYFPNNKGRFSNGVNWPALLTTLFTGCISLIGRFIDILEPIYNISWFTGVIVSVVLYLLFIYLSKLLHIGRTDKDLASISKGG</sequence>
<proteinExistence type="inferred from homology"/>
<protein>
    <submittedName>
        <fullName evidence="7">Allantoin permease</fullName>
    </submittedName>
</protein>
<dbReference type="PANTHER" id="PTHR30618:SF0">
    <property type="entry name" value="PURINE-URACIL PERMEASE NCS1"/>
    <property type="match status" value="1"/>
</dbReference>
<evidence type="ECO:0000256" key="5">
    <source>
        <dbReference type="ARBA" id="ARBA00023136"/>
    </source>
</evidence>
<feature type="transmembrane region" description="Helical" evidence="6">
    <location>
        <begin position="339"/>
        <end position="358"/>
    </location>
</feature>
<gene>
    <name evidence="7" type="ORF">HFZ78_06545</name>
</gene>
<feature type="transmembrane region" description="Helical" evidence="6">
    <location>
        <begin position="47"/>
        <end position="71"/>
    </location>
</feature>
<evidence type="ECO:0000256" key="2">
    <source>
        <dbReference type="ARBA" id="ARBA00008974"/>
    </source>
</evidence>
<dbReference type="NCBIfam" id="TIGR00800">
    <property type="entry name" value="ncs1"/>
    <property type="match status" value="1"/>
</dbReference>
<feature type="transmembrane region" description="Helical" evidence="6">
    <location>
        <begin position="302"/>
        <end position="327"/>
    </location>
</feature>
<dbReference type="EMBL" id="CP051128">
    <property type="protein sequence ID" value="QIZ10815.1"/>
    <property type="molecule type" value="Genomic_DNA"/>
</dbReference>
<feature type="transmembrane region" description="Helical" evidence="6">
    <location>
        <begin position="442"/>
        <end position="464"/>
    </location>
</feature>
<comment type="similarity">
    <text evidence="2">Belongs to the purine-cytosine permease (2.A.39) family.</text>
</comment>
<feature type="transmembrane region" description="Helical" evidence="6">
    <location>
        <begin position="151"/>
        <end position="172"/>
    </location>
</feature>
<evidence type="ECO:0000256" key="6">
    <source>
        <dbReference type="SAM" id="Phobius"/>
    </source>
</evidence>
<dbReference type="PANTHER" id="PTHR30618">
    <property type="entry name" value="NCS1 FAMILY PURINE/PYRIMIDINE TRANSPORTER"/>
    <property type="match status" value="1"/>
</dbReference>
<comment type="subcellular location">
    <subcellularLocation>
        <location evidence="1">Membrane</location>
        <topology evidence="1">Multi-pass membrane protein</topology>
    </subcellularLocation>
</comment>
<evidence type="ECO:0000313" key="7">
    <source>
        <dbReference type="EMBL" id="QIZ10815.1"/>
    </source>
</evidence>
<accession>A0A6H1PBG3</accession>
<dbReference type="InterPro" id="IPR045225">
    <property type="entry name" value="Uracil/uridine/allantoin_perm"/>
</dbReference>
<dbReference type="InterPro" id="IPR001248">
    <property type="entry name" value="Pur-cyt_permease"/>
</dbReference>
<dbReference type="AlphaFoldDB" id="A0A6H1PBG3"/>
<reference evidence="7 8" key="2">
    <citation type="submission" date="2020-04" db="EMBL/GenBank/DDBJ databases">
        <authorList>
            <person name="Fomenkov A."/>
            <person name="Anton B.P."/>
            <person name="Roberts R.J."/>
        </authorList>
    </citation>
    <scope>NUCLEOTIDE SEQUENCE [LARGE SCALE GENOMIC DNA]</scope>
    <source>
        <strain evidence="7 8">S2</strain>
    </source>
</reference>
<evidence type="ECO:0000256" key="4">
    <source>
        <dbReference type="ARBA" id="ARBA00022989"/>
    </source>
</evidence>
<keyword evidence="5 6" id="KW-0472">Membrane</keyword>
<dbReference type="InterPro" id="IPR012681">
    <property type="entry name" value="NCS1"/>
</dbReference>
<evidence type="ECO:0000313" key="8">
    <source>
        <dbReference type="Proteomes" id="UP000501868"/>
    </source>
</evidence>
<name>A0A6H1PBG3_PRIMG</name>
<feature type="transmembrane region" description="Helical" evidence="6">
    <location>
        <begin position="220"/>
        <end position="239"/>
    </location>
</feature>
<organism evidence="7 8">
    <name type="scientific">Priestia megaterium</name>
    <name type="common">Bacillus megaterium</name>
    <dbReference type="NCBI Taxonomy" id="1404"/>
    <lineage>
        <taxon>Bacteria</taxon>
        <taxon>Bacillati</taxon>
        <taxon>Bacillota</taxon>
        <taxon>Bacilli</taxon>
        <taxon>Bacillales</taxon>
        <taxon>Bacillaceae</taxon>
        <taxon>Priestia</taxon>
    </lineage>
</organism>
<dbReference type="Gene3D" id="1.10.4160.10">
    <property type="entry name" value="Hydantoin permease"/>
    <property type="match status" value="1"/>
</dbReference>
<dbReference type="Proteomes" id="UP000501868">
    <property type="component" value="Chromosome"/>
</dbReference>
<keyword evidence="4 6" id="KW-1133">Transmembrane helix</keyword>
<dbReference type="GO" id="GO:0015205">
    <property type="term" value="F:nucleobase transmembrane transporter activity"/>
    <property type="evidence" value="ECO:0007669"/>
    <property type="project" value="TreeGrafter"/>
</dbReference>
<dbReference type="GO" id="GO:0005886">
    <property type="term" value="C:plasma membrane"/>
    <property type="evidence" value="ECO:0007669"/>
    <property type="project" value="TreeGrafter"/>
</dbReference>
<reference evidence="7 8" key="1">
    <citation type="submission" date="2020-04" db="EMBL/GenBank/DDBJ databases">
        <title>Genome-Wide Identification of 5-Methylcytosine Sites in Bacterial Genomes By High-Throughput Sequencing of MspJI Restriction Fragments.</title>
        <authorList>
            <person name="Wu V."/>
        </authorList>
    </citation>
    <scope>NUCLEOTIDE SEQUENCE [LARGE SCALE GENOMIC DNA]</scope>
    <source>
        <strain evidence="7 8">S2</strain>
    </source>
</reference>
<evidence type="ECO:0000256" key="3">
    <source>
        <dbReference type="ARBA" id="ARBA00022692"/>
    </source>
</evidence>
<feature type="transmembrane region" description="Helical" evidence="6">
    <location>
        <begin position="413"/>
        <end position="436"/>
    </location>
</feature>
<dbReference type="Pfam" id="PF02133">
    <property type="entry name" value="Transp_cyt_pur"/>
    <property type="match status" value="1"/>
</dbReference>
<feature type="transmembrane region" description="Helical" evidence="6">
    <location>
        <begin position="104"/>
        <end position="131"/>
    </location>
</feature>
<keyword evidence="3 6" id="KW-0812">Transmembrane</keyword>
<feature type="transmembrane region" description="Helical" evidence="6">
    <location>
        <begin position="184"/>
        <end position="208"/>
    </location>
</feature>
<feature type="transmembrane region" description="Helical" evidence="6">
    <location>
        <begin position="370"/>
        <end position="392"/>
    </location>
</feature>